<sequence>MIKDDETACQQAIQTTGTLLAYQKPNAPIGRVWGMIVVGPDEKVICTINVAIDRR</sequence>
<evidence type="ECO:0000313" key="1">
    <source>
        <dbReference type="EMBL" id="MCO6052338.1"/>
    </source>
</evidence>
<dbReference type="EMBL" id="JAMXQS010000015">
    <property type="protein sequence ID" value="MCO6052338.1"/>
    <property type="molecule type" value="Genomic_DNA"/>
</dbReference>
<reference evidence="1 2" key="1">
    <citation type="submission" date="2022-06" db="EMBL/GenBank/DDBJ databases">
        <title>Mesorhizobium sp. strain RP14 Genome sequencing and assembly.</title>
        <authorList>
            <person name="Kim I."/>
        </authorList>
    </citation>
    <scope>NUCLEOTIDE SEQUENCE [LARGE SCALE GENOMIC DNA]</scope>
    <source>
        <strain evidence="2">RP14(2022)</strain>
    </source>
</reference>
<gene>
    <name evidence="1" type="ORF">NGM99_21345</name>
</gene>
<name>A0ABT1CBY4_9HYPH</name>
<evidence type="ECO:0000313" key="2">
    <source>
        <dbReference type="Proteomes" id="UP001205906"/>
    </source>
</evidence>
<dbReference type="Proteomes" id="UP001205906">
    <property type="component" value="Unassembled WGS sequence"/>
</dbReference>
<protein>
    <submittedName>
        <fullName evidence="1">Uncharacterized protein</fullName>
    </submittedName>
</protein>
<comment type="caution">
    <text evidence="1">The sequence shown here is derived from an EMBL/GenBank/DDBJ whole genome shotgun (WGS) entry which is preliminary data.</text>
</comment>
<keyword evidence="2" id="KW-1185">Reference proteome</keyword>
<organism evidence="1 2">
    <name type="scientific">Mesorhizobium liriopis</name>
    <dbReference type="NCBI Taxonomy" id="2953882"/>
    <lineage>
        <taxon>Bacteria</taxon>
        <taxon>Pseudomonadati</taxon>
        <taxon>Pseudomonadota</taxon>
        <taxon>Alphaproteobacteria</taxon>
        <taxon>Hyphomicrobiales</taxon>
        <taxon>Phyllobacteriaceae</taxon>
        <taxon>Mesorhizobium</taxon>
    </lineage>
</organism>
<accession>A0ABT1CBY4</accession>
<proteinExistence type="predicted"/>